<evidence type="ECO:0000256" key="6">
    <source>
        <dbReference type="ARBA" id="ARBA00048169"/>
    </source>
</evidence>
<comment type="miscellaneous">
    <text evidence="7">The porphobilinogen subunits are added to the dipyrromethane group.</text>
</comment>
<comment type="function">
    <text evidence="1 7">Tetrapolymerization of the monopyrrole PBG into the hydroxymethylbilane pre-uroporphyrinogen in several discrete steps.</text>
</comment>
<dbReference type="GO" id="GO:0004418">
    <property type="term" value="F:hydroxymethylbilane synthase activity"/>
    <property type="evidence" value="ECO:0007669"/>
    <property type="project" value="UniProtKB-UniRule"/>
</dbReference>
<dbReference type="PIRSF" id="PIRSF001438">
    <property type="entry name" value="4pyrrol_synth_OHMeBilane_synth"/>
    <property type="match status" value="1"/>
</dbReference>
<dbReference type="FunFam" id="3.40.190.10:FF:000005">
    <property type="entry name" value="Porphobilinogen deaminase"/>
    <property type="match status" value="1"/>
</dbReference>
<dbReference type="PANTHER" id="PTHR11557">
    <property type="entry name" value="PORPHOBILINOGEN DEAMINASE"/>
    <property type="match status" value="1"/>
</dbReference>
<comment type="similarity">
    <text evidence="2 7">Belongs to the HMBS family.</text>
</comment>
<proteinExistence type="inferred from homology"/>
<dbReference type="SUPFAM" id="SSF53850">
    <property type="entry name" value="Periplasmic binding protein-like II"/>
    <property type="match status" value="1"/>
</dbReference>
<feature type="domain" description="Porphobilinogen deaminase C-terminal" evidence="9">
    <location>
        <begin position="220"/>
        <end position="286"/>
    </location>
</feature>
<evidence type="ECO:0000256" key="4">
    <source>
        <dbReference type="ARBA" id="ARBA00022679"/>
    </source>
</evidence>
<dbReference type="InterPro" id="IPR036803">
    <property type="entry name" value="Porphobilinogen_deaminase_C_sf"/>
</dbReference>
<dbReference type="AlphaFoldDB" id="A0A9D1MDY0"/>
<dbReference type="PRINTS" id="PR00151">
    <property type="entry name" value="PORPHBDMNASE"/>
</dbReference>
<comment type="caution">
    <text evidence="10">The sequence shown here is derived from an EMBL/GenBank/DDBJ whole genome shotgun (WGS) entry which is preliminary data.</text>
</comment>
<evidence type="ECO:0000256" key="2">
    <source>
        <dbReference type="ARBA" id="ARBA00005638"/>
    </source>
</evidence>
<keyword evidence="4 7" id="KW-0808">Transferase</keyword>
<evidence type="ECO:0000313" key="11">
    <source>
        <dbReference type="Proteomes" id="UP000824109"/>
    </source>
</evidence>
<reference evidence="10" key="2">
    <citation type="journal article" date="2021" name="PeerJ">
        <title>Extensive microbial diversity within the chicken gut microbiome revealed by metagenomics and culture.</title>
        <authorList>
            <person name="Gilroy R."/>
            <person name="Ravi A."/>
            <person name="Getino M."/>
            <person name="Pursley I."/>
            <person name="Horton D.L."/>
            <person name="Alikhan N.F."/>
            <person name="Baker D."/>
            <person name="Gharbi K."/>
            <person name="Hall N."/>
            <person name="Watson M."/>
            <person name="Adriaenssens E.M."/>
            <person name="Foster-Nyarko E."/>
            <person name="Jarju S."/>
            <person name="Secka A."/>
            <person name="Antonio M."/>
            <person name="Oren A."/>
            <person name="Chaudhuri R.R."/>
            <person name="La Ragione R."/>
            <person name="Hildebrand F."/>
            <person name="Pallen M.J."/>
        </authorList>
    </citation>
    <scope>NUCLEOTIDE SEQUENCE</scope>
    <source>
        <strain evidence="10">USAMLcec3-3695</strain>
    </source>
</reference>
<accession>A0A9D1MDY0</accession>
<dbReference type="InterPro" id="IPR022417">
    <property type="entry name" value="Porphobilin_deaminase_N"/>
</dbReference>
<dbReference type="EC" id="2.5.1.61" evidence="7"/>
<dbReference type="GO" id="GO:0006782">
    <property type="term" value="P:protoporphyrinogen IX biosynthetic process"/>
    <property type="evidence" value="ECO:0007669"/>
    <property type="project" value="UniProtKB-UniRule"/>
</dbReference>
<dbReference type="HAMAP" id="MF_00260">
    <property type="entry name" value="Porphobil_deam"/>
    <property type="match status" value="1"/>
</dbReference>
<evidence type="ECO:0000259" key="8">
    <source>
        <dbReference type="Pfam" id="PF01379"/>
    </source>
</evidence>
<evidence type="ECO:0000259" key="9">
    <source>
        <dbReference type="Pfam" id="PF03900"/>
    </source>
</evidence>
<dbReference type="EMBL" id="DVNB01000108">
    <property type="protein sequence ID" value="HIU58272.1"/>
    <property type="molecule type" value="Genomic_DNA"/>
</dbReference>
<dbReference type="Gene3D" id="3.30.160.40">
    <property type="entry name" value="Porphobilinogen deaminase, C-terminal domain"/>
    <property type="match status" value="1"/>
</dbReference>
<evidence type="ECO:0000313" key="10">
    <source>
        <dbReference type="EMBL" id="HIU58272.1"/>
    </source>
</evidence>
<dbReference type="Pfam" id="PF03900">
    <property type="entry name" value="Porphobil_deamC"/>
    <property type="match status" value="1"/>
</dbReference>
<gene>
    <name evidence="7 10" type="primary">hemC</name>
    <name evidence="10" type="ORF">IAA61_10760</name>
</gene>
<organism evidence="10 11">
    <name type="scientific">Candidatus Ornithomonoglobus merdipullorum</name>
    <dbReference type="NCBI Taxonomy" id="2840895"/>
    <lineage>
        <taxon>Bacteria</taxon>
        <taxon>Bacillati</taxon>
        <taxon>Bacillota</taxon>
        <taxon>Clostridia</taxon>
        <taxon>Candidatus Ornithomonoglobus</taxon>
    </lineage>
</organism>
<dbReference type="GO" id="GO:0005737">
    <property type="term" value="C:cytoplasm"/>
    <property type="evidence" value="ECO:0007669"/>
    <property type="project" value="UniProtKB-UniRule"/>
</dbReference>
<comment type="subunit">
    <text evidence="3 7">Monomer.</text>
</comment>
<dbReference type="PANTHER" id="PTHR11557:SF0">
    <property type="entry name" value="PORPHOBILINOGEN DEAMINASE"/>
    <property type="match status" value="1"/>
</dbReference>
<comment type="cofactor">
    <cofactor evidence="7">
        <name>dipyrromethane</name>
        <dbReference type="ChEBI" id="CHEBI:60342"/>
    </cofactor>
    <text evidence="7">Binds 1 dipyrromethane group covalently.</text>
</comment>
<sequence length="290" mass="31370">MKKITAGSRESVLAVAQSEIILELIRAAEPGMATELVTMKTTGDRILDRTLDKVGGKGLFIKELDTALLSGRVDITIHSLKDIPSELPDGIRIAAYSKREDPRDVLILPEGTDKLDMTLPIGCASLRRAAQITKLFPGVRVKPVRGNVITRLQKLDAGEYSALVLAKAGIVRLGLEKRISRVFSPKEILPAAGQGIIAVECRADCSYSFLDTIDNRESRICAEAERAFIRETNGGCSAPAAAFCRLDGDRINIIGMDVRGGKIIRAEITDSAENASGAGERLARMIRSKE</sequence>
<name>A0A9D1MDY0_9FIRM</name>
<dbReference type="Proteomes" id="UP000824109">
    <property type="component" value="Unassembled WGS sequence"/>
</dbReference>
<protein>
    <recommendedName>
        <fullName evidence="7">Porphobilinogen deaminase</fullName>
        <shortName evidence="7">PBG</shortName>
        <ecNumber evidence="7">2.5.1.61</ecNumber>
    </recommendedName>
    <alternativeName>
        <fullName evidence="7">Hydroxymethylbilane synthase</fullName>
        <shortName evidence="7">HMBS</shortName>
    </alternativeName>
    <alternativeName>
        <fullName evidence="7">Pre-uroporphyrinogen synthase</fullName>
    </alternativeName>
</protein>
<feature type="modified residue" description="S-(dipyrrolylmethanemethyl)cysteine" evidence="7">
    <location>
        <position position="236"/>
    </location>
</feature>
<evidence type="ECO:0000256" key="7">
    <source>
        <dbReference type="HAMAP-Rule" id="MF_00260"/>
    </source>
</evidence>
<dbReference type="InterPro" id="IPR000860">
    <property type="entry name" value="HemC"/>
</dbReference>
<dbReference type="Gene3D" id="3.40.190.10">
    <property type="entry name" value="Periplasmic binding protein-like II"/>
    <property type="match status" value="2"/>
</dbReference>
<evidence type="ECO:0000256" key="3">
    <source>
        <dbReference type="ARBA" id="ARBA00011245"/>
    </source>
</evidence>
<evidence type="ECO:0000256" key="5">
    <source>
        <dbReference type="ARBA" id="ARBA00023244"/>
    </source>
</evidence>
<dbReference type="Pfam" id="PF01379">
    <property type="entry name" value="Porphobil_deam"/>
    <property type="match status" value="1"/>
</dbReference>
<dbReference type="NCBIfam" id="TIGR00212">
    <property type="entry name" value="hemC"/>
    <property type="match status" value="1"/>
</dbReference>
<dbReference type="InterPro" id="IPR022418">
    <property type="entry name" value="Porphobilinogen_deaminase_C"/>
</dbReference>
<feature type="domain" description="Porphobilinogen deaminase N-terminal" evidence="8">
    <location>
        <begin position="4"/>
        <end position="204"/>
    </location>
</feature>
<reference evidence="10" key="1">
    <citation type="submission" date="2020-10" db="EMBL/GenBank/DDBJ databases">
        <authorList>
            <person name="Gilroy R."/>
        </authorList>
    </citation>
    <scope>NUCLEOTIDE SEQUENCE</scope>
    <source>
        <strain evidence="10">USAMLcec3-3695</strain>
    </source>
</reference>
<keyword evidence="5 7" id="KW-0627">Porphyrin biosynthesis</keyword>
<dbReference type="SUPFAM" id="SSF54782">
    <property type="entry name" value="Porphobilinogen deaminase (hydroxymethylbilane synthase), C-terminal domain"/>
    <property type="match status" value="1"/>
</dbReference>
<comment type="catalytic activity">
    <reaction evidence="6 7">
        <text>4 porphobilinogen + H2O = hydroxymethylbilane + 4 NH4(+)</text>
        <dbReference type="Rhea" id="RHEA:13185"/>
        <dbReference type="ChEBI" id="CHEBI:15377"/>
        <dbReference type="ChEBI" id="CHEBI:28938"/>
        <dbReference type="ChEBI" id="CHEBI:57845"/>
        <dbReference type="ChEBI" id="CHEBI:58126"/>
        <dbReference type="EC" id="2.5.1.61"/>
    </reaction>
</comment>
<evidence type="ECO:0000256" key="1">
    <source>
        <dbReference type="ARBA" id="ARBA00002869"/>
    </source>
</evidence>